<dbReference type="Gene3D" id="3.60.21.10">
    <property type="match status" value="1"/>
</dbReference>
<evidence type="ECO:0000313" key="4">
    <source>
        <dbReference type="Proteomes" id="UP001596122"/>
    </source>
</evidence>
<dbReference type="Proteomes" id="UP001596122">
    <property type="component" value="Unassembled WGS sequence"/>
</dbReference>
<keyword evidence="1 3" id="KW-0269">Exonuclease</keyword>
<comment type="caution">
    <text evidence="3">The sequence shown here is derived from an EMBL/GenBank/DDBJ whole genome shotgun (WGS) entry which is preliminary data.</text>
</comment>
<accession>A0ABW0GK57</accession>
<dbReference type="PANTHER" id="PTHR30337">
    <property type="entry name" value="COMPONENT OF ATP-DEPENDENT DSDNA EXONUCLEASE"/>
    <property type="match status" value="1"/>
</dbReference>
<keyword evidence="1" id="KW-0233">DNA recombination</keyword>
<keyword evidence="1" id="KW-0235">DNA replication</keyword>
<dbReference type="PANTHER" id="PTHR30337:SF0">
    <property type="entry name" value="NUCLEASE SBCCD SUBUNIT D"/>
    <property type="match status" value="1"/>
</dbReference>
<feature type="domain" description="Calcineurin-like phosphoesterase" evidence="2">
    <location>
        <begin position="1"/>
        <end position="93"/>
    </location>
</feature>
<dbReference type="Pfam" id="PF00149">
    <property type="entry name" value="Metallophos"/>
    <property type="match status" value="1"/>
</dbReference>
<evidence type="ECO:0000313" key="3">
    <source>
        <dbReference type="EMBL" id="MFC5379470.1"/>
    </source>
</evidence>
<evidence type="ECO:0000259" key="2">
    <source>
        <dbReference type="Pfam" id="PF00149"/>
    </source>
</evidence>
<gene>
    <name evidence="1" type="primary">sbcD</name>
    <name evidence="3" type="ORF">ACFPJ6_01570</name>
</gene>
<keyword evidence="1" id="KW-0540">Nuclease</keyword>
<evidence type="ECO:0000256" key="1">
    <source>
        <dbReference type="RuleBase" id="RU363069"/>
    </source>
</evidence>
<dbReference type="RefSeq" id="WP_340266314.1">
    <property type="nucleotide sequence ID" value="NZ_JBBEOG010000001.1"/>
</dbReference>
<dbReference type="InterPro" id="IPR050535">
    <property type="entry name" value="DNA_Repair-Maintenance_Comp"/>
</dbReference>
<comment type="similarity">
    <text evidence="1">Belongs to the SbcD family.</text>
</comment>
<reference evidence="4" key="1">
    <citation type="journal article" date="2019" name="Int. J. Syst. Evol. Microbiol.">
        <title>The Global Catalogue of Microorganisms (GCM) 10K type strain sequencing project: providing services to taxonomists for standard genome sequencing and annotation.</title>
        <authorList>
            <consortium name="The Broad Institute Genomics Platform"/>
            <consortium name="The Broad Institute Genome Sequencing Center for Infectious Disease"/>
            <person name="Wu L."/>
            <person name="Ma J."/>
        </authorList>
    </citation>
    <scope>NUCLEOTIDE SEQUENCE [LARGE SCALE GENOMIC DNA]</scope>
    <source>
        <strain evidence="4">CCUG 43114</strain>
    </source>
</reference>
<dbReference type="EMBL" id="JBHSLD010000001">
    <property type="protein sequence ID" value="MFC5379470.1"/>
    <property type="molecule type" value="Genomic_DNA"/>
</dbReference>
<organism evidence="3 4">
    <name type="scientific">Aquipuribacter nitratireducens</name>
    <dbReference type="NCBI Taxonomy" id="650104"/>
    <lineage>
        <taxon>Bacteria</taxon>
        <taxon>Bacillati</taxon>
        <taxon>Actinomycetota</taxon>
        <taxon>Actinomycetes</taxon>
        <taxon>Micrococcales</taxon>
        <taxon>Intrasporangiaceae</taxon>
        <taxon>Aquipuribacter</taxon>
    </lineage>
</organism>
<keyword evidence="1" id="KW-0378">Hydrolase</keyword>
<keyword evidence="4" id="KW-1185">Reference proteome</keyword>
<dbReference type="SUPFAM" id="SSF56300">
    <property type="entry name" value="Metallo-dependent phosphatases"/>
    <property type="match status" value="1"/>
</dbReference>
<dbReference type="InterPro" id="IPR004593">
    <property type="entry name" value="SbcD"/>
</dbReference>
<protein>
    <recommendedName>
        <fullName evidence="1">Nuclease SbcCD subunit D</fullName>
    </recommendedName>
</protein>
<proteinExistence type="inferred from homology"/>
<dbReference type="NCBIfam" id="TIGR00619">
    <property type="entry name" value="sbcd"/>
    <property type="match status" value="1"/>
</dbReference>
<dbReference type="GO" id="GO:0004527">
    <property type="term" value="F:exonuclease activity"/>
    <property type="evidence" value="ECO:0007669"/>
    <property type="project" value="UniProtKB-KW"/>
</dbReference>
<dbReference type="InterPro" id="IPR004843">
    <property type="entry name" value="Calcineurin-like_PHP"/>
</dbReference>
<sequence>MRLLHTSDWHLGRRLHGADLTEAHAAWVDHLVEVVVGEHVDVVVVAGDVFDRAIPPVAAVRLWDEALQRLRAAGAAVVVSSGNHDSPARLGAHGALLAELGVHVRCDPARVAEPVVLHDTHGPVAFYPLPYLEPVTATSSLPDTVPGPARSQAAVVGRAVSLATAHAAQVGHGRTVLLAHTWVAGVGGEDRCDSEREIGVEPPVTGGSVPRVGGVDRVPTEPFRGTTYTALGHLHGPRTLDEHLRYSGSPVAFSFSERNHRKGSWLVDIGPDGLERVERVEAPVHRGLAQLRGTLEQLLGDPAHAVAEHRWVKAVLTDPARPAEAMRRLQDRFPHALALEWEPEGRAPELPYAVRLAAARTDTEVATGFVEHVRGTPATAAEATVLDAAFRAVRAAATGEPVAASAAPAADELAALDDVDGLDGLDGLDADLLAGATDVPPPPARGEGAA</sequence>
<comment type="subunit">
    <text evidence="1">Heterodimer of SbcC and SbcD.</text>
</comment>
<keyword evidence="1" id="KW-0255">Endonuclease</keyword>
<dbReference type="InterPro" id="IPR029052">
    <property type="entry name" value="Metallo-depent_PP-like"/>
</dbReference>
<comment type="function">
    <text evidence="1">SbcCD cleaves DNA hairpin structures. These structures can inhibit DNA replication and are intermediates in certain DNA recombination reactions. The complex acts as a 3'-&gt;5' double strand exonuclease that can open hairpins. It also has a 5' single-strand endonuclease activity.</text>
</comment>
<name>A0ABW0GK57_9MICO</name>